<name>A0A667WBE6_9TELE</name>
<feature type="transmembrane region" description="Helical" evidence="5">
    <location>
        <begin position="87"/>
        <end position="109"/>
    </location>
</feature>
<dbReference type="Pfam" id="PF01694">
    <property type="entry name" value="Rhomboid"/>
    <property type="match status" value="1"/>
</dbReference>
<evidence type="ECO:0000256" key="2">
    <source>
        <dbReference type="ARBA" id="ARBA00022692"/>
    </source>
</evidence>
<dbReference type="GeneTree" id="ENSGT00390000013711"/>
<comment type="subcellular location">
    <subcellularLocation>
        <location evidence="1">Membrane</location>
        <topology evidence="1">Multi-pass membrane protein</topology>
    </subcellularLocation>
</comment>
<dbReference type="Gene3D" id="1.20.1540.10">
    <property type="entry name" value="Rhomboid-like"/>
    <property type="match status" value="1"/>
</dbReference>
<keyword evidence="2 5" id="KW-0812">Transmembrane</keyword>
<feature type="chain" id="PRO_5025615513" evidence="6">
    <location>
        <begin position="38"/>
        <end position="366"/>
    </location>
</feature>
<dbReference type="Proteomes" id="UP000472263">
    <property type="component" value="Chromosome 9"/>
</dbReference>
<feature type="domain" description="Peptidase S54 rhomboid" evidence="7">
    <location>
        <begin position="53"/>
        <end position="178"/>
    </location>
</feature>
<evidence type="ECO:0000256" key="4">
    <source>
        <dbReference type="ARBA" id="ARBA00023136"/>
    </source>
</evidence>
<dbReference type="AlphaFoldDB" id="A0A667WBE6"/>
<reference evidence="8" key="3">
    <citation type="submission" date="2025-09" db="UniProtKB">
        <authorList>
            <consortium name="Ensembl"/>
        </authorList>
    </citation>
    <scope>IDENTIFICATION</scope>
</reference>
<evidence type="ECO:0000256" key="1">
    <source>
        <dbReference type="ARBA" id="ARBA00004141"/>
    </source>
</evidence>
<dbReference type="FunCoup" id="A0A667WBE6">
    <property type="interactions" value="961"/>
</dbReference>
<dbReference type="InParanoid" id="A0A667WBE6"/>
<evidence type="ECO:0000256" key="6">
    <source>
        <dbReference type="SAM" id="SignalP"/>
    </source>
</evidence>
<dbReference type="GO" id="GO:0016020">
    <property type="term" value="C:membrane"/>
    <property type="evidence" value="ECO:0007669"/>
    <property type="project" value="UniProtKB-SubCell"/>
</dbReference>
<keyword evidence="4 5" id="KW-0472">Membrane</keyword>
<dbReference type="GO" id="GO:0004252">
    <property type="term" value="F:serine-type endopeptidase activity"/>
    <property type="evidence" value="ECO:0007669"/>
    <property type="project" value="InterPro"/>
</dbReference>
<protein>
    <submittedName>
        <fullName evidence="8">Rhomboid domain containing 3</fullName>
    </submittedName>
</protein>
<dbReference type="RefSeq" id="XP_029916478.1">
    <property type="nucleotide sequence ID" value="XM_030060618.1"/>
</dbReference>
<evidence type="ECO:0000259" key="7">
    <source>
        <dbReference type="Pfam" id="PF01694"/>
    </source>
</evidence>
<dbReference type="InterPro" id="IPR035952">
    <property type="entry name" value="Rhomboid-like_sf"/>
</dbReference>
<reference evidence="8" key="2">
    <citation type="submission" date="2025-08" db="UniProtKB">
        <authorList>
            <consortium name="Ensembl"/>
        </authorList>
    </citation>
    <scope>IDENTIFICATION</scope>
</reference>
<keyword evidence="6" id="KW-0732">Signal</keyword>
<organism evidence="8 9">
    <name type="scientific">Myripristis murdjan</name>
    <name type="common">pinecone soldierfish</name>
    <dbReference type="NCBI Taxonomy" id="586833"/>
    <lineage>
        <taxon>Eukaryota</taxon>
        <taxon>Metazoa</taxon>
        <taxon>Chordata</taxon>
        <taxon>Craniata</taxon>
        <taxon>Vertebrata</taxon>
        <taxon>Euteleostomi</taxon>
        <taxon>Actinopterygii</taxon>
        <taxon>Neopterygii</taxon>
        <taxon>Teleostei</taxon>
        <taxon>Neoteleostei</taxon>
        <taxon>Acanthomorphata</taxon>
        <taxon>Holocentriformes</taxon>
        <taxon>Holocentridae</taxon>
        <taxon>Myripristis</taxon>
    </lineage>
</organism>
<evidence type="ECO:0000313" key="9">
    <source>
        <dbReference type="Proteomes" id="UP000472263"/>
    </source>
</evidence>
<evidence type="ECO:0000256" key="5">
    <source>
        <dbReference type="SAM" id="Phobius"/>
    </source>
</evidence>
<dbReference type="CTD" id="25807"/>
<dbReference type="OrthoDB" id="9908508at2759"/>
<keyword evidence="3 5" id="KW-1133">Transmembrane helix</keyword>
<dbReference type="PANTHER" id="PTHR43066:SF16">
    <property type="entry name" value="RHOMBOID DOMAIN-CONTAINING PROTEIN 3"/>
    <property type="match status" value="1"/>
</dbReference>
<dbReference type="Ensembl" id="ENSMMDT00005001933.1">
    <property type="protein sequence ID" value="ENSMMDP00005001900.1"/>
    <property type="gene ID" value="ENSMMDG00005001008.1"/>
</dbReference>
<dbReference type="InterPro" id="IPR009060">
    <property type="entry name" value="UBA-like_sf"/>
</dbReference>
<dbReference type="InterPro" id="IPR022764">
    <property type="entry name" value="Peptidase_S54_rhomboid_dom"/>
</dbReference>
<dbReference type="GeneID" id="115365548"/>
<dbReference type="SUPFAM" id="SSF144091">
    <property type="entry name" value="Rhomboid-like"/>
    <property type="match status" value="1"/>
</dbReference>
<keyword evidence="9" id="KW-1185">Reference proteome</keyword>
<sequence length="366" mass="39955">MLDRMLPWSGSSRPGFFLGTALLLAVMLLVYSGGVHASLSLGPGGDFPRIQDVFLYAFSHDELPSLLVNAALLLLVGPCQERRWGTVAFLGLSALSMAILPPLCTLVLFVGGGEASRICGYSAVQLALLTAQCRQVTQKRLLRCLPIWFLPWLLLLLSLLLLPSTPALLHFCAICIGHNYRQPLIGMLQELEQARVFDLIPDWACVLTSARLRLPTYTTSQRSRSLPQTAPMDHSVPSSSPLMAEDRSLLNEQLWVEPVPAWLMEESAPLSEAEALEEQMLRAGILASLQDAPDYPDAKVEVPKSSVSSLRLQQLEKMGFPTEKAVVALAASKQLDGAISLLIDDRVGEQARVVTKGKSPLPPQRS</sequence>
<evidence type="ECO:0000256" key="3">
    <source>
        <dbReference type="ARBA" id="ARBA00022989"/>
    </source>
</evidence>
<proteinExistence type="predicted"/>
<reference evidence="8" key="1">
    <citation type="submission" date="2019-06" db="EMBL/GenBank/DDBJ databases">
        <authorList>
            <consortium name="Wellcome Sanger Institute Data Sharing"/>
        </authorList>
    </citation>
    <scope>NUCLEOTIDE SEQUENCE [LARGE SCALE GENOMIC DNA]</scope>
</reference>
<feature type="transmembrane region" description="Helical" evidence="5">
    <location>
        <begin position="145"/>
        <end position="162"/>
    </location>
</feature>
<accession>A0A667WBE6</accession>
<feature type="signal peptide" evidence="6">
    <location>
        <begin position="1"/>
        <end position="37"/>
    </location>
</feature>
<gene>
    <name evidence="8" type="primary">RHBDD3</name>
    <name evidence="8" type="synonym">rhbdd3</name>
</gene>
<dbReference type="SUPFAM" id="SSF46934">
    <property type="entry name" value="UBA-like"/>
    <property type="match status" value="1"/>
</dbReference>
<evidence type="ECO:0000313" key="8">
    <source>
        <dbReference type="Ensembl" id="ENSMMDP00005001900.1"/>
    </source>
</evidence>
<dbReference type="PANTHER" id="PTHR43066">
    <property type="entry name" value="RHOMBOID-RELATED PROTEIN"/>
    <property type="match status" value="1"/>
</dbReference>